<gene>
    <name evidence="1" type="ORF">E2605_09820</name>
</gene>
<reference evidence="1 2" key="1">
    <citation type="submission" date="2019-03" db="EMBL/GenBank/DDBJ databases">
        <title>San Antonio Military Medical Center submission to MRSN (WRAIR), pending publication.</title>
        <authorList>
            <person name="Blyth D.M."/>
            <person name="Mccarthy S.L."/>
            <person name="Schall S.E."/>
            <person name="Stam J.A."/>
            <person name="Ong A.C."/>
            <person name="Mcgann P.T."/>
        </authorList>
    </citation>
    <scope>NUCLEOTIDE SEQUENCE [LARGE SCALE GENOMIC DNA]</scope>
    <source>
        <strain evidence="1 2">MRSN571793</strain>
    </source>
</reference>
<evidence type="ECO:0000313" key="2">
    <source>
        <dbReference type="Proteomes" id="UP000297861"/>
    </source>
</evidence>
<dbReference type="OrthoDB" id="996440at2"/>
<dbReference type="AlphaFoldDB" id="A0A4Y8L1K0"/>
<dbReference type="RefSeq" id="WP_134436323.1">
    <property type="nucleotide sequence ID" value="NZ_SOML01000005.1"/>
</dbReference>
<dbReference type="Pfam" id="PF26622">
    <property type="entry name" value="DUF8199"/>
    <property type="match status" value="1"/>
</dbReference>
<evidence type="ECO:0000313" key="1">
    <source>
        <dbReference type="EMBL" id="TFD96453.1"/>
    </source>
</evidence>
<name>A0A4Y8L1K0_9BACT</name>
<sequence length="154" mass="17490">MRRIISIFLLLTMLVMGAHPVLAMHFCEGKLFSVNLTDTQQGHSCCGSMSKMSEEDCDNKLQAKKDISSVFSSNKAGCCDFRQVRLSTDDFNNQQHQFNLNNIQLSFDNVWMVLYSVLNYSGSDYSVTTQHIFPPGGLNKLNIDLLTYICIYRI</sequence>
<proteinExistence type="predicted"/>
<comment type="caution">
    <text evidence="1">The sequence shown here is derived from an EMBL/GenBank/DDBJ whole genome shotgun (WGS) entry which is preliminary data.</text>
</comment>
<keyword evidence="2" id="KW-1185">Reference proteome</keyword>
<accession>A0A4Y8L1K0</accession>
<dbReference type="Proteomes" id="UP000297861">
    <property type="component" value="Unassembled WGS sequence"/>
</dbReference>
<protein>
    <submittedName>
        <fullName evidence="1">Uncharacterized protein</fullName>
    </submittedName>
</protein>
<dbReference type="EMBL" id="SOML01000005">
    <property type="protein sequence ID" value="TFD96453.1"/>
    <property type="molecule type" value="Genomic_DNA"/>
</dbReference>
<organism evidence="1 2">
    <name type="scientific">Dysgonomonas capnocytophagoides</name>
    <dbReference type="NCBI Taxonomy" id="45254"/>
    <lineage>
        <taxon>Bacteria</taxon>
        <taxon>Pseudomonadati</taxon>
        <taxon>Bacteroidota</taxon>
        <taxon>Bacteroidia</taxon>
        <taxon>Bacteroidales</taxon>
        <taxon>Dysgonomonadaceae</taxon>
        <taxon>Dysgonomonas</taxon>
    </lineage>
</organism>
<dbReference type="InterPro" id="IPR058512">
    <property type="entry name" value="DUF8199"/>
</dbReference>
<dbReference type="STRING" id="1121485.GCA_000426485_01931"/>